<protein>
    <submittedName>
        <fullName evidence="3">CLUMA_CG017368, isoform A</fullName>
    </submittedName>
</protein>
<dbReference type="OrthoDB" id="684045at2759"/>
<dbReference type="InterPro" id="IPR000210">
    <property type="entry name" value="BTB/POZ_dom"/>
</dbReference>
<dbReference type="SUPFAM" id="SSF54695">
    <property type="entry name" value="POZ domain"/>
    <property type="match status" value="1"/>
</dbReference>
<feature type="compositionally biased region" description="Basic residues" evidence="1">
    <location>
        <begin position="1016"/>
        <end position="1030"/>
    </location>
</feature>
<reference evidence="3 4" key="1">
    <citation type="submission" date="2015-04" db="EMBL/GenBank/DDBJ databases">
        <authorList>
            <person name="Syromyatnikov M.Y."/>
            <person name="Popov V.N."/>
        </authorList>
    </citation>
    <scope>NUCLEOTIDE SEQUENCE [LARGE SCALE GENOMIC DNA]</scope>
</reference>
<evidence type="ECO:0000256" key="1">
    <source>
        <dbReference type="SAM" id="MobiDB-lite"/>
    </source>
</evidence>
<keyword evidence="4" id="KW-1185">Reference proteome</keyword>
<dbReference type="InterPro" id="IPR011333">
    <property type="entry name" value="SKP1/BTB/POZ_sf"/>
</dbReference>
<feature type="domain" description="BTB" evidence="2">
    <location>
        <begin position="827"/>
        <end position="894"/>
    </location>
</feature>
<feature type="region of interest" description="Disordered" evidence="1">
    <location>
        <begin position="303"/>
        <end position="332"/>
    </location>
</feature>
<dbReference type="CDD" id="cd18186">
    <property type="entry name" value="BTB_POZ_ZBTB_KLHL-like"/>
    <property type="match status" value="1"/>
</dbReference>
<evidence type="ECO:0000313" key="4">
    <source>
        <dbReference type="Proteomes" id="UP000183832"/>
    </source>
</evidence>
<name>A0A1J1IYN8_9DIPT</name>
<dbReference type="AlphaFoldDB" id="A0A1J1IYN8"/>
<feature type="region of interest" description="Disordered" evidence="1">
    <location>
        <begin position="997"/>
        <end position="1030"/>
    </location>
</feature>
<accession>A0A1J1IYN8</accession>
<dbReference type="STRING" id="568069.A0A1J1IYN8"/>
<dbReference type="SMART" id="SM00225">
    <property type="entry name" value="BTB"/>
    <property type="match status" value="1"/>
</dbReference>
<gene>
    <name evidence="3" type="primary">similar to BTB</name>
    <name evidence="3" type="ORF">CLUMA_CG017368</name>
</gene>
<evidence type="ECO:0000259" key="2">
    <source>
        <dbReference type="PROSITE" id="PS50097"/>
    </source>
</evidence>
<dbReference type="EMBL" id="CVRI01000063">
    <property type="protein sequence ID" value="CRL04270.1"/>
    <property type="molecule type" value="Genomic_DNA"/>
</dbReference>
<dbReference type="Pfam" id="PF00651">
    <property type="entry name" value="BTB"/>
    <property type="match status" value="1"/>
</dbReference>
<evidence type="ECO:0000313" key="3">
    <source>
        <dbReference type="EMBL" id="CRL04270.1"/>
    </source>
</evidence>
<organism evidence="3 4">
    <name type="scientific">Clunio marinus</name>
    <dbReference type="NCBI Taxonomy" id="568069"/>
    <lineage>
        <taxon>Eukaryota</taxon>
        <taxon>Metazoa</taxon>
        <taxon>Ecdysozoa</taxon>
        <taxon>Arthropoda</taxon>
        <taxon>Hexapoda</taxon>
        <taxon>Insecta</taxon>
        <taxon>Pterygota</taxon>
        <taxon>Neoptera</taxon>
        <taxon>Endopterygota</taxon>
        <taxon>Diptera</taxon>
        <taxon>Nematocera</taxon>
        <taxon>Chironomoidea</taxon>
        <taxon>Chironomidae</taxon>
        <taxon>Clunio</taxon>
    </lineage>
</organism>
<proteinExistence type="predicted"/>
<feature type="compositionally biased region" description="Low complexity" evidence="1">
    <location>
        <begin position="303"/>
        <end position="319"/>
    </location>
</feature>
<sequence>MSCNSTSDHSFFGYWEIIESLDSSLSENLGLNGIKFLLDESGDIIWFNDLFSIQVVSVNDDQQSSPTIWLSKSMADDEKSKYSTGNESADIFFSCETFEVINIDGDQISNGPGLLFRSFTGHHIEFRTGSLNPMEHMTLNCDGWCTLTCKRIKKDQSIGQSIQYTLLSAFDEKFFSDITIKSCDGFSFEVHSPILRLNGFDCSSLNQSPMSSTTIATAQPTQPLSNFLSPPTIHLSTFNFSPNFVNHISNSFNCLTTSRESIYHLTAPLSNSKNGQISSSDSHLNNLQDNSKENVFNFPTIQTTPTQTQQQQQQQQHQQSISKKNETKHKLRLSSSQIIFRNPLSPFRVRSSPLPFLNLSLDTPSSPLTSVSVLFNLTKDALLPVLHWLYSESLPQHLNESQLEDLLKICATIPPLNKIIGPCKKYLRLIKLKKVIIDIFMEIHDCLNRMINMSNPYNVARCPTSLCEIFKYCLCEISLGFTLFLQLSQIFSKDTFLNRFQRNEIIKFIKSRVPIFISQLHQLSTNVLMIMKSLQQEEKDDLVIYLVPEIILALDVTTELLGNLRKSLEAICKNIKGEHEIGEGKIVDKSAVDKDLKFFLHVCEVKKLHDIYGKVDSILEIIQHKQLTFKSMNLAEKQSCISINMDHVLIEIPIIIERLEDLSKNMDDKFGWKEFKFCFKFATSQINGILSKLLEHKATMVYSILELCQLVNKSAFTNKLVQLGLLERHVAAKHFDGSDNDNLDSEQKLIKDYNSYKINLFSGLCESPNAINSNLSKNALKLLHSGHLSDMEFEVITTSTVSDNSVSLTSTPVAIIAPSGHDNYDYNDGTAKKEYHIFKAHRVIVAARCEYLRKALLSGMQEDINRKITIYDTSPVIFRRFLLYLYGAPVDKNVGLESICELMLLADRYSVDSLKEVCEQTLMSMIDSESVICMLGISDRFNANTLKASCLSFLSQHIELTASEIFRELSQDLQAEVFELIQWRKRCTTDTWSHLSSRYDDPLRSRHSLKSPSRPSKSRSRKSSPSYHHK</sequence>
<dbReference type="Gene3D" id="3.30.710.10">
    <property type="entry name" value="Potassium Channel Kv1.1, Chain A"/>
    <property type="match status" value="1"/>
</dbReference>
<dbReference type="PROSITE" id="PS50097">
    <property type="entry name" value="BTB"/>
    <property type="match status" value="1"/>
</dbReference>
<dbReference type="PANTHER" id="PTHR24413">
    <property type="entry name" value="SPECKLE-TYPE POZ PROTEIN"/>
    <property type="match status" value="1"/>
</dbReference>
<dbReference type="Proteomes" id="UP000183832">
    <property type="component" value="Unassembled WGS sequence"/>
</dbReference>